<name>A0A9E7N6U0_9CAUD</name>
<evidence type="ECO:0000313" key="2">
    <source>
        <dbReference type="Proteomes" id="UP001057427"/>
    </source>
</evidence>
<protein>
    <submittedName>
        <fullName evidence="1">Uncharacterized protein</fullName>
    </submittedName>
</protein>
<organism evidence="1 2">
    <name type="scientific">Brevundimonas phage vB_BgoS-Bajun</name>
    <dbReference type="NCBI Taxonomy" id="2948594"/>
    <lineage>
        <taxon>Viruses</taxon>
        <taxon>Duplodnaviria</taxon>
        <taxon>Heunggongvirae</taxon>
        <taxon>Uroviricota</taxon>
        <taxon>Caudoviricetes</taxon>
        <taxon>Dolichocephalovirinae</taxon>
    </lineage>
</organism>
<proteinExistence type="predicted"/>
<gene>
    <name evidence="1" type="ORF">BAJUN_00270</name>
</gene>
<dbReference type="EMBL" id="ON529858">
    <property type="protein sequence ID" value="UTC29657.1"/>
    <property type="molecule type" value="Genomic_DNA"/>
</dbReference>
<keyword evidence="2" id="KW-1185">Reference proteome</keyword>
<sequence length="52" mass="5611">MSETVFKAQIKAAAYGIVALVGADRALAVLREVQAEIYKDNKTDDWSGPGSR</sequence>
<reference evidence="1" key="1">
    <citation type="submission" date="2022-05" db="EMBL/GenBank/DDBJ databases">
        <authorList>
            <person name="Friedrich I."/>
            <person name="Poehlein A."/>
            <person name="Schneider D."/>
            <person name="Hertel R."/>
            <person name="Daniel R."/>
        </authorList>
    </citation>
    <scope>NUCLEOTIDE SEQUENCE</scope>
</reference>
<evidence type="ECO:0000313" key="1">
    <source>
        <dbReference type="EMBL" id="UTC29657.1"/>
    </source>
</evidence>
<accession>A0A9E7N6U0</accession>
<dbReference type="Proteomes" id="UP001057427">
    <property type="component" value="Segment"/>
</dbReference>